<proteinExistence type="predicted"/>
<dbReference type="Proteomes" id="UP000199614">
    <property type="component" value="Unassembled WGS sequence"/>
</dbReference>
<sequence>MPNDRDHRVLEDLERRLSADDPGFVARFRRDQQRMPAARRIPGARVALVVAAVAGFLLLALGSPAGALAAVAGTGLVWVAWRYPVQPYGATNPRSGETPGPSGLPPP</sequence>
<dbReference type="AlphaFoldDB" id="A0A1I4VIH4"/>
<reference evidence="2 3" key="1">
    <citation type="submission" date="2016-10" db="EMBL/GenBank/DDBJ databases">
        <authorList>
            <person name="de Groot N.N."/>
        </authorList>
    </citation>
    <scope>NUCLEOTIDE SEQUENCE [LARGE SCALE GENOMIC DNA]</scope>
    <source>
        <strain evidence="2 3">CGMCC 4.1877</strain>
    </source>
</reference>
<name>A0A1I4VIH4_PSUAM</name>
<dbReference type="RefSeq" id="WP_177238333.1">
    <property type="nucleotide sequence ID" value="NZ_FOUY01000006.1"/>
</dbReference>
<evidence type="ECO:0000313" key="2">
    <source>
        <dbReference type="EMBL" id="SFN00933.1"/>
    </source>
</evidence>
<protein>
    <recommendedName>
        <fullName evidence="4">DUF3040 domain-containing protein</fullName>
    </recommendedName>
</protein>
<evidence type="ECO:0000256" key="1">
    <source>
        <dbReference type="SAM" id="Phobius"/>
    </source>
</evidence>
<organism evidence="2 3">
    <name type="scientific">Pseudonocardia ammonioxydans</name>
    <dbReference type="NCBI Taxonomy" id="260086"/>
    <lineage>
        <taxon>Bacteria</taxon>
        <taxon>Bacillati</taxon>
        <taxon>Actinomycetota</taxon>
        <taxon>Actinomycetes</taxon>
        <taxon>Pseudonocardiales</taxon>
        <taxon>Pseudonocardiaceae</taxon>
        <taxon>Pseudonocardia</taxon>
    </lineage>
</organism>
<accession>A0A1I4VIH4</accession>
<evidence type="ECO:0000313" key="3">
    <source>
        <dbReference type="Proteomes" id="UP000199614"/>
    </source>
</evidence>
<keyword evidence="3" id="KW-1185">Reference proteome</keyword>
<evidence type="ECO:0008006" key="4">
    <source>
        <dbReference type="Google" id="ProtNLM"/>
    </source>
</evidence>
<dbReference type="InterPro" id="IPR021401">
    <property type="entry name" value="DUF3040"/>
</dbReference>
<dbReference type="EMBL" id="FOUY01000006">
    <property type="protein sequence ID" value="SFN00933.1"/>
    <property type="molecule type" value="Genomic_DNA"/>
</dbReference>
<feature type="transmembrane region" description="Helical" evidence="1">
    <location>
        <begin position="43"/>
        <end position="61"/>
    </location>
</feature>
<gene>
    <name evidence="2" type="ORF">SAMN05216207_100688</name>
</gene>
<keyword evidence="1" id="KW-0812">Transmembrane</keyword>
<dbReference type="Pfam" id="PF11239">
    <property type="entry name" value="DUF3040"/>
    <property type="match status" value="1"/>
</dbReference>
<keyword evidence="1" id="KW-0472">Membrane</keyword>
<keyword evidence="1" id="KW-1133">Transmembrane helix</keyword>